<proteinExistence type="predicted"/>
<accession>A0ABD3ZVK8</accession>
<dbReference type="Proteomes" id="UP000031970">
    <property type="component" value="Unassembled WGS sequence"/>
</dbReference>
<protein>
    <submittedName>
        <fullName evidence="1">Uncharacterized protein</fullName>
    </submittedName>
</protein>
<dbReference type="AlphaFoldDB" id="A0ABD3ZVK8"/>
<reference evidence="1 2" key="1">
    <citation type="submission" date="2014-11" db="EMBL/GenBank/DDBJ databases">
        <title>Draft Genome Sequences of Nine Bacillus subtilis Strains that Form Spores with High Heat-Resistance.</title>
        <authorList>
            <person name="Krawcyk A.O."/>
            <person name="Berendsen E.M."/>
            <person name="de Jong A."/>
            <person name="Holsappel S."/>
            <person name="Eijlander R.T."/>
            <person name="Wells-Bennik M."/>
            <person name="Kuipers O.P."/>
        </authorList>
    </citation>
    <scope>NUCLEOTIDE SEQUENCE [LARGE SCALE GENOMIC DNA]</scope>
    <source>
        <strain evidence="1 2">B4067</strain>
    </source>
</reference>
<dbReference type="EMBL" id="JSXS01000032">
    <property type="protein sequence ID" value="KIL32288.1"/>
    <property type="molecule type" value="Genomic_DNA"/>
</dbReference>
<evidence type="ECO:0000313" key="1">
    <source>
        <dbReference type="EMBL" id="KIL32288.1"/>
    </source>
</evidence>
<comment type="caution">
    <text evidence="1">The sequence shown here is derived from an EMBL/GenBank/DDBJ whole genome shotgun (WGS) entry which is preliminary data.</text>
</comment>
<gene>
    <name evidence="1" type="ORF">B4067_4502</name>
</gene>
<sequence length="88" mass="9633">MMAKTGIVPMINMKNSYWASDMCVPAASMSGNTMKVLMKIIMKENIAIINTSIIEAAARIQNPAGFSMYHFTPLKFSGYYTLGAAGFQ</sequence>
<name>A0ABD3ZVK8_BACIU</name>
<organism evidence="1 2">
    <name type="scientific">Bacillus subtilis subsp. subtilis</name>
    <dbReference type="NCBI Taxonomy" id="135461"/>
    <lineage>
        <taxon>Bacteria</taxon>
        <taxon>Bacillati</taxon>
        <taxon>Bacillota</taxon>
        <taxon>Bacilli</taxon>
        <taxon>Bacillales</taxon>
        <taxon>Bacillaceae</taxon>
        <taxon>Bacillus</taxon>
    </lineage>
</organism>
<evidence type="ECO:0000313" key="2">
    <source>
        <dbReference type="Proteomes" id="UP000031970"/>
    </source>
</evidence>